<accession>A0A2I0KEQ7</accession>
<feature type="compositionally biased region" description="Basic and acidic residues" evidence="1">
    <location>
        <begin position="1"/>
        <end position="13"/>
    </location>
</feature>
<evidence type="ECO:0000313" key="2">
    <source>
        <dbReference type="EMBL" id="PKI66296.1"/>
    </source>
</evidence>
<feature type="region of interest" description="Disordered" evidence="1">
    <location>
        <begin position="1"/>
        <end position="58"/>
    </location>
</feature>
<name>A0A2I0KEQ7_PUNGR</name>
<protein>
    <submittedName>
        <fullName evidence="2">Uncharacterized protein</fullName>
    </submittedName>
</protein>
<comment type="caution">
    <text evidence="2">The sequence shown here is derived from an EMBL/GenBank/DDBJ whole genome shotgun (WGS) entry which is preliminary data.</text>
</comment>
<dbReference type="Proteomes" id="UP000233551">
    <property type="component" value="Unassembled WGS sequence"/>
</dbReference>
<proteinExistence type="predicted"/>
<dbReference type="EMBL" id="PGOL01000681">
    <property type="protein sequence ID" value="PKI66296.1"/>
    <property type="molecule type" value="Genomic_DNA"/>
</dbReference>
<feature type="compositionally biased region" description="Basic residues" evidence="1">
    <location>
        <begin position="21"/>
        <end position="32"/>
    </location>
</feature>
<evidence type="ECO:0000313" key="3">
    <source>
        <dbReference type="Proteomes" id="UP000233551"/>
    </source>
</evidence>
<gene>
    <name evidence="2" type="ORF">CRG98_013322</name>
</gene>
<keyword evidence="3" id="KW-1185">Reference proteome</keyword>
<organism evidence="2 3">
    <name type="scientific">Punica granatum</name>
    <name type="common">Pomegranate</name>
    <dbReference type="NCBI Taxonomy" id="22663"/>
    <lineage>
        <taxon>Eukaryota</taxon>
        <taxon>Viridiplantae</taxon>
        <taxon>Streptophyta</taxon>
        <taxon>Embryophyta</taxon>
        <taxon>Tracheophyta</taxon>
        <taxon>Spermatophyta</taxon>
        <taxon>Magnoliopsida</taxon>
        <taxon>eudicotyledons</taxon>
        <taxon>Gunneridae</taxon>
        <taxon>Pentapetalae</taxon>
        <taxon>rosids</taxon>
        <taxon>malvids</taxon>
        <taxon>Myrtales</taxon>
        <taxon>Lythraceae</taxon>
        <taxon>Punica</taxon>
    </lineage>
</organism>
<evidence type="ECO:0000256" key="1">
    <source>
        <dbReference type="SAM" id="MobiDB-lite"/>
    </source>
</evidence>
<reference evidence="2 3" key="1">
    <citation type="submission" date="2017-11" db="EMBL/GenBank/DDBJ databases">
        <title>De-novo sequencing of pomegranate (Punica granatum L.) genome.</title>
        <authorList>
            <person name="Akparov Z."/>
            <person name="Amiraslanov A."/>
            <person name="Hajiyeva S."/>
            <person name="Abbasov M."/>
            <person name="Kaur K."/>
            <person name="Hamwieh A."/>
            <person name="Solovyev V."/>
            <person name="Salamov A."/>
            <person name="Braich B."/>
            <person name="Kosarev P."/>
            <person name="Mahmoud A."/>
            <person name="Hajiyev E."/>
            <person name="Babayeva S."/>
            <person name="Izzatullayeva V."/>
            <person name="Mammadov A."/>
            <person name="Mammadov A."/>
            <person name="Sharifova S."/>
            <person name="Ojaghi J."/>
            <person name="Eynullazada K."/>
            <person name="Bayramov B."/>
            <person name="Abdulazimova A."/>
            <person name="Shahmuradov I."/>
        </authorList>
    </citation>
    <scope>NUCLEOTIDE SEQUENCE [LARGE SCALE GENOMIC DNA]</scope>
    <source>
        <strain evidence="3">cv. AG2017</strain>
        <tissue evidence="2">Leaf</tissue>
    </source>
</reference>
<dbReference type="AlphaFoldDB" id="A0A2I0KEQ7"/>
<sequence length="117" mass="12975">MVDRQRDRVRGTENGKGFSSRLRRRAQGRTHQRTVGAPGNSKEGVQFGNKLRNERTTTASRVDTRVLVNVHAKRQGASVHCRCGAELEVETIVAALLVAERGGIEVGSDLRKEREKP</sequence>